<keyword evidence="2" id="KW-0238">DNA-binding</keyword>
<feature type="domain" description="HTH arsR-type" evidence="4">
    <location>
        <begin position="1"/>
        <end position="96"/>
    </location>
</feature>
<evidence type="ECO:0000256" key="2">
    <source>
        <dbReference type="ARBA" id="ARBA00023125"/>
    </source>
</evidence>
<dbReference type="RefSeq" id="WP_338205004.1">
    <property type="nucleotide sequence ID" value="NZ_JAEKNR010000231.1"/>
</dbReference>
<dbReference type="Pfam" id="PF12840">
    <property type="entry name" value="HTH_20"/>
    <property type="match status" value="1"/>
</dbReference>
<organism evidence="5 6">
    <name type="scientific">Candidatus Nephthysia bennettiae</name>
    <dbReference type="NCBI Taxonomy" id="3127016"/>
    <lineage>
        <taxon>Bacteria</taxon>
        <taxon>Bacillati</taxon>
        <taxon>Candidatus Dormiibacterota</taxon>
        <taxon>Candidatus Dormibacteria</taxon>
        <taxon>Candidatus Dormibacterales</taxon>
        <taxon>Candidatus Dormibacteraceae</taxon>
        <taxon>Candidatus Nephthysia</taxon>
    </lineage>
</organism>
<dbReference type="CDD" id="cd00090">
    <property type="entry name" value="HTH_ARSR"/>
    <property type="match status" value="1"/>
</dbReference>
<dbReference type="PANTHER" id="PTHR33154:SF33">
    <property type="entry name" value="TRANSCRIPTIONAL REPRESSOR SDPR"/>
    <property type="match status" value="1"/>
</dbReference>
<dbReference type="InterPro" id="IPR011991">
    <property type="entry name" value="ArsR-like_HTH"/>
</dbReference>
<proteinExistence type="predicted"/>
<dbReference type="AlphaFoldDB" id="A0A934KCX5"/>
<evidence type="ECO:0000259" key="4">
    <source>
        <dbReference type="PROSITE" id="PS50987"/>
    </source>
</evidence>
<gene>
    <name evidence="5" type="ORF">JF922_23340</name>
</gene>
<dbReference type="InterPro" id="IPR051081">
    <property type="entry name" value="HTH_MetalResp_TranReg"/>
</dbReference>
<dbReference type="NCBIfam" id="NF033788">
    <property type="entry name" value="HTH_metalloreg"/>
    <property type="match status" value="1"/>
</dbReference>
<dbReference type="Proteomes" id="UP000612893">
    <property type="component" value="Unassembled WGS sequence"/>
</dbReference>
<dbReference type="Gene3D" id="1.10.10.10">
    <property type="entry name" value="Winged helix-like DNA-binding domain superfamily/Winged helix DNA-binding domain"/>
    <property type="match status" value="1"/>
</dbReference>
<evidence type="ECO:0000256" key="3">
    <source>
        <dbReference type="ARBA" id="ARBA00023163"/>
    </source>
</evidence>
<name>A0A934KCX5_9BACT</name>
<dbReference type="InterPro" id="IPR036388">
    <property type="entry name" value="WH-like_DNA-bd_sf"/>
</dbReference>
<keyword evidence="3" id="KW-0804">Transcription</keyword>
<keyword evidence="1" id="KW-0805">Transcription regulation</keyword>
<dbReference type="GO" id="GO:0003700">
    <property type="term" value="F:DNA-binding transcription factor activity"/>
    <property type="evidence" value="ECO:0007669"/>
    <property type="project" value="InterPro"/>
</dbReference>
<dbReference type="PROSITE" id="PS50987">
    <property type="entry name" value="HTH_ARSR_2"/>
    <property type="match status" value="1"/>
</dbReference>
<evidence type="ECO:0000313" key="6">
    <source>
        <dbReference type="Proteomes" id="UP000612893"/>
    </source>
</evidence>
<dbReference type="PRINTS" id="PR00778">
    <property type="entry name" value="HTHARSR"/>
</dbReference>
<reference evidence="5" key="1">
    <citation type="submission" date="2020-10" db="EMBL/GenBank/DDBJ databases">
        <title>Ca. Dormibacterota MAGs.</title>
        <authorList>
            <person name="Montgomery K."/>
        </authorList>
    </citation>
    <scope>NUCLEOTIDE SEQUENCE [LARGE SCALE GENOMIC DNA]</scope>
    <source>
        <strain evidence="5">SC8812_S17_10</strain>
    </source>
</reference>
<evidence type="ECO:0000256" key="1">
    <source>
        <dbReference type="ARBA" id="ARBA00023015"/>
    </source>
</evidence>
<comment type="caution">
    <text evidence="5">The sequence shown here is derived from an EMBL/GenBank/DDBJ whole genome shotgun (WGS) entry which is preliminary data.</text>
</comment>
<dbReference type="InterPro" id="IPR001845">
    <property type="entry name" value="HTH_ArsR_DNA-bd_dom"/>
</dbReference>
<sequence>MSAATAGQEEELWAALGEPSRLRVLDALLDRGDATPTMLAQELPLTRQAVTKHLAVLGRVGLVAGRRQGREVRYAVDPDRLAEAGRAMSAVAAQWDRRLARIKAIAETVHARRQAAAADE</sequence>
<keyword evidence="6" id="KW-1185">Reference proteome</keyword>
<dbReference type="GO" id="GO:0003677">
    <property type="term" value="F:DNA binding"/>
    <property type="evidence" value="ECO:0007669"/>
    <property type="project" value="UniProtKB-KW"/>
</dbReference>
<protein>
    <submittedName>
        <fullName evidence="5">Helix-turn-helix transcriptional regulator</fullName>
    </submittedName>
</protein>
<dbReference type="SUPFAM" id="SSF46785">
    <property type="entry name" value="Winged helix' DNA-binding domain"/>
    <property type="match status" value="1"/>
</dbReference>
<evidence type="ECO:0000313" key="5">
    <source>
        <dbReference type="EMBL" id="MBJ7600991.1"/>
    </source>
</evidence>
<dbReference type="SMART" id="SM00418">
    <property type="entry name" value="HTH_ARSR"/>
    <property type="match status" value="1"/>
</dbReference>
<accession>A0A934KCX5</accession>
<dbReference type="PANTHER" id="PTHR33154">
    <property type="entry name" value="TRANSCRIPTIONAL REGULATOR, ARSR FAMILY"/>
    <property type="match status" value="1"/>
</dbReference>
<dbReference type="EMBL" id="JAEKNR010000231">
    <property type="protein sequence ID" value="MBJ7600991.1"/>
    <property type="molecule type" value="Genomic_DNA"/>
</dbReference>
<dbReference type="InterPro" id="IPR036390">
    <property type="entry name" value="WH_DNA-bd_sf"/>
</dbReference>